<dbReference type="SUPFAM" id="SSF53335">
    <property type="entry name" value="S-adenosyl-L-methionine-dependent methyltransferases"/>
    <property type="match status" value="1"/>
</dbReference>
<dbReference type="STRING" id="1133569.FD21_GL000730"/>
<evidence type="ECO:0000313" key="2">
    <source>
        <dbReference type="Proteomes" id="UP000051576"/>
    </source>
</evidence>
<dbReference type="Gene3D" id="1.10.287.1890">
    <property type="match status" value="1"/>
</dbReference>
<dbReference type="PIRSF" id="PIRSF018637">
    <property type="entry name" value="TrmK"/>
    <property type="match status" value="1"/>
</dbReference>
<dbReference type="InterPro" id="IPR006901">
    <property type="entry name" value="TrmK"/>
</dbReference>
<dbReference type="Proteomes" id="UP000051576">
    <property type="component" value="Unassembled WGS sequence"/>
</dbReference>
<comment type="caution">
    <text evidence="1">The sequence shown here is derived from an EMBL/GenBank/DDBJ whole genome shotgun (WGS) entry which is preliminary data.</text>
</comment>
<protein>
    <submittedName>
        <fullName evidence="1">S-adenosyl-L-methionine-dependent methyltransferase</fullName>
    </submittedName>
</protein>
<gene>
    <name evidence="1" type="ORF">FD21_GL000730</name>
</gene>
<keyword evidence="2" id="KW-1185">Reference proteome</keyword>
<evidence type="ECO:0000313" key="1">
    <source>
        <dbReference type="EMBL" id="KRM89684.1"/>
    </source>
</evidence>
<name>A0A0R2CI56_9LACO</name>
<dbReference type="PATRIC" id="fig|1133569.4.peg.790"/>
<organism evidence="1 2">
    <name type="scientific">Liquorilactobacillus vini DSM 20605</name>
    <dbReference type="NCBI Taxonomy" id="1133569"/>
    <lineage>
        <taxon>Bacteria</taxon>
        <taxon>Bacillati</taxon>
        <taxon>Bacillota</taxon>
        <taxon>Bacilli</taxon>
        <taxon>Lactobacillales</taxon>
        <taxon>Lactobacillaceae</taxon>
        <taxon>Liquorilactobacillus</taxon>
    </lineage>
</organism>
<dbReference type="eggNOG" id="COG2384">
    <property type="taxonomic scope" value="Bacteria"/>
</dbReference>
<dbReference type="PANTHER" id="PTHR38451">
    <property type="entry name" value="TRNA (ADENINE(22)-N(1))-METHYLTRANSFERASE"/>
    <property type="match status" value="1"/>
</dbReference>
<dbReference type="EMBL" id="AYYX01000002">
    <property type="protein sequence ID" value="KRM89684.1"/>
    <property type="molecule type" value="Genomic_DNA"/>
</dbReference>
<accession>A0A0R2CI56</accession>
<dbReference type="InterPro" id="IPR029063">
    <property type="entry name" value="SAM-dependent_MTases_sf"/>
</dbReference>
<proteinExistence type="predicted"/>
<dbReference type="PANTHER" id="PTHR38451:SF1">
    <property type="entry name" value="TRNA (ADENINE(22)-N(1))-METHYLTRANSFERASE"/>
    <property type="match status" value="1"/>
</dbReference>
<dbReference type="Gene3D" id="3.40.50.150">
    <property type="entry name" value="Vaccinia Virus protein VP39"/>
    <property type="match status" value="1"/>
</dbReference>
<dbReference type="Pfam" id="PF04816">
    <property type="entry name" value="TrmK"/>
    <property type="match status" value="1"/>
</dbReference>
<keyword evidence="1" id="KW-0808">Transferase</keyword>
<dbReference type="AlphaFoldDB" id="A0A0R2CI56"/>
<dbReference type="GO" id="GO:0160105">
    <property type="term" value="F:tRNA (adenine(22)-N1)-methyltransferase activity"/>
    <property type="evidence" value="ECO:0007669"/>
    <property type="project" value="InterPro"/>
</dbReference>
<reference evidence="1 2" key="1">
    <citation type="journal article" date="2015" name="Genome Announc.">
        <title>Expanding the biotechnology potential of lactobacilli through comparative genomics of 213 strains and associated genera.</title>
        <authorList>
            <person name="Sun Z."/>
            <person name="Harris H.M."/>
            <person name="McCann A."/>
            <person name="Guo C."/>
            <person name="Argimon S."/>
            <person name="Zhang W."/>
            <person name="Yang X."/>
            <person name="Jeffery I.B."/>
            <person name="Cooney J.C."/>
            <person name="Kagawa T.F."/>
            <person name="Liu W."/>
            <person name="Song Y."/>
            <person name="Salvetti E."/>
            <person name="Wrobel A."/>
            <person name="Rasinkangas P."/>
            <person name="Parkhill J."/>
            <person name="Rea M.C."/>
            <person name="O'Sullivan O."/>
            <person name="Ritari J."/>
            <person name="Douillard F.P."/>
            <person name="Paul Ross R."/>
            <person name="Yang R."/>
            <person name="Briner A.E."/>
            <person name="Felis G.E."/>
            <person name="de Vos W.M."/>
            <person name="Barrangou R."/>
            <person name="Klaenhammer T.R."/>
            <person name="Caufield P.W."/>
            <person name="Cui Y."/>
            <person name="Zhang H."/>
            <person name="O'Toole P.W."/>
        </authorList>
    </citation>
    <scope>NUCLEOTIDE SEQUENCE [LARGE SCALE GENOMIC DNA]</scope>
    <source>
        <strain evidence="1 2">DSM 20605</strain>
    </source>
</reference>
<dbReference type="GO" id="GO:0032259">
    <property type="term" value="P:methylation"/>
    <property type="evidence" value="ECO:0007669"/>
    <property type="project" value="UniProtKB-KW"/>
</dbReference>
<sequence>MKTLDAHHLSQRLQLVAKYVPARAFLADIGSDHAYLPVNLALNQRIKRAIAGEIVSGPYENARREIERFDLSSMVVARQADGLAAIKSAEKVDVISICGMGGASICQILTAGWEQLKKFARWPRLILQPNVGSMEVRCWLQAHSYQIIAEEILEEDGHIYEIIVADPGKSQQLLTDQQLLFGPFLLAHKDLTFQKKWSLEIKKLKRVLVQLHRAQIEPLAKEQQLQQKIKIIEGVLNDKG</sequence>
<keyword evidence="1" id="KW-0489">Methyltransferase</keyword>